<sequence>MQVEARNATSDVRDPDTLPLRRAKTLADKPKPLRPSFYGQSWHAISALRQERAHDDIPFVACIVPWVMMLHGLGSPLFTLVGERPKRRGQGLS</sequence>
<reference evidence="3 4" key="1">
    <citation type="journal article" date="2018" name="Front. Microbiol.">
        <title>Genome-Wide Analysis of Corynespora cassiicola Leaf Fall Disease Putative Effectors.</title>
        <authorList>
            <person name="Lopez D."/>
            <person name="Ribeiro S."/>
            <person name="Label P."/>
            <person name="Fumanal B."/>
            <person name="Venisse J.S."/>
            <person name="Kohler A."/>
            <person name="de Oliveira R.R."/>
            <person name="Labutti K."/>
            <person name="Lipzen A."/>
            <person name="Lail K."/>
            <person name="Bauer D."/>
            <person name="Ohm R.A."/>
            <person name="Barry K.W."/>
            <person name="Spatafora J."/>
            <person name="Grigoriev I.V."/>
            <person name="Martin F.M."/>
            <person name="Pujade-Renaud V."/>
        </authorList>
    </citation>
    <scope>NUCLEOTIDE SEQUENCE [LARGE SCALE GENOMIC DNA]</scope>
    <source>
        <strain evidence="3 4">Philippines</strain>
    </source>
</reference>
<keyword evidence="2" id="KW-0472">Membrane</keyword>
<name>A0A2T2P6L0_CORCC</name>
<keyword evidence="2" id="KW-0812">Transmembrane</keyword>
<evidence type="ECO:0000313" key="4">
    <source>
        <dbReference type="Proteomes" id="UP000240883"/>
    </source>
</evidence>
<protein>
    <submittedName>
        <fullName evidence="3">Uncharacterized protein</fullName>
    </submittedName>
</protein>
<evidence type="ECO:0000256" key="2">
    <source>
        <dbReference type="SAM" id="Phobius"/>
    </source>
</evidence>
<proteinExistence type="predicted"/>
<feature type="transmembrane region" description="Helical" evidence="2">
    <location>
        <begin position="57"/>
        <end position="81"/>
    </location>
</feature>
<evidence type="ECO:0000256" key="1">
    <source>
        <dbReference type="SAM" id="MobiDB-lite"/>
    </source>
</evidence>
<dbReference type="EMBL" id="KZ678129">
    <property type="protein sequence ID" value="PSN73347.1"/>
    <property type="molecule type" value="Genomic_DNA"/>
</dbReference>
<dbReference type="Proteomes" id="UP000240883">
    <property type="component" value="Unassembled WGS sequence"/>
</dbReference>
<keyword evidence="4" id="KW-1185">Reference proteome</keyword>
<gene>
    <name evidence="3" type="ORF">BS50DRAFT_185496</name>
</gene>
<dbReference type="AlphaFoldDB" id="A0A2T2P6L0"/>
<evidence type="ECO:0000313" key="3">
    <source>
        <dbReference type="EMBL" id="PSN73347.1"/>
    </source>
</evidence>
<feature type="region of interest" description="Disordered" evidence="1">
    <location>
        <begin position="1"/>
        <end position="32"/>
    </location>
</feature>
<organism evidence="3 4">
    <name type="scientific">Corynespora cassiicola Philippines</name>
    <dbReference type="NCBI Taxonomy" id="1448308"/>
    <lineage>
        <taxon>Eukaryota</taxon>
        <taxon>Fungi</taxon>
        <taxon>Dikarya</taxon>
        <taxon>Ascomycota</taxon>
        <taxon>Pezizomycotina</taxon>
        <taxon>Dothideomycetes</taxon>
        <taxon>Pleosporomycetidae</taxon>
        <taxon>Pleosporales</taxon>
        <taxon>Corynesporascaceae</taxon>
        <taxon>Corynespora</taxon>
    </lineage>
</organism>
<accession>A0A2T2P6L0</accession>
<keyword evidence="2" id="KW-1133">Transmembrane helix</keyword>